<dbReference type="SUPFAM" id="SSF52833">
    <property type="entry name" value="Thioredoxin-like"/>
    <property type="match status" value="1"/>
</dbReference>
<evidence type="ECO:0000259" key="7">
    <source>
        <dbReference type="PROSITE" id="PS50076"/>
    </source>
</evidence>
<dbReference type="Gene3D" id="3.40.30.10">
    <property type="entry name" value="Glutaredoxin"/>
    <property type="match status" value="1"/>
</dbReference>
<evidence type="ECO:0000256" key="1">
    <source>
        <dbReference type="ARBA" id="ARBA00004163"/>
    </source>
</evidence>
<dbReference type="Proteomes" id="UP001652661">
    <property type="component" value="Chromosome 3R"/>
</dbReference>
<sequence>MHLTDCGHIGYSSIDSLKTYVFNQYWKKMSTGKFFEQNLIIIFLFLCAKATICLCASNDPYAILGVSNTASAQEIRKAYKELAKEWHPDKRSDSDAVEKFVQIKSAYELLSDTDRRRIYDRHGVTSEDSHYLQDKYDYSEYNRYSYYQTEDTFGKHFTIDQDIVLFHKLSVTANYFEKNILPNSAKKVHVVMFYNDWCFRCNRIVNAFKKVMDILEPLGVNFATVNAIHEESIFRKTGIDEVPKLVVVIDGHVFIYREHSITPQKVVDFIRKKLPFRIMQRVDSENIDDFLGGWMDNRVRALILEPRNLIRLRYLLTAFEFNDRVAFGFVDMNSKRSKEIIDRFKVNTSMDTLLIFNEESTSYVASVCMPDIPTQTLIDVVSSNQYLALPRLSSQDILESVCPREWNRPRKRLCVVLITENNKKHDFARVALRRIALNSGYSLERVRFAYMFKESQPDFINAISKGSFEKNPLQIVIIWRRDDKHIKYEWVCGAKQYANFVNESLINATNYEISFTVKRLLKSSESLNYEAFVEKLFNEHSEGIITKWMSRMLYMLDYLSDNIEDEHLLAAFSLLGTIAFMFAVGYVLMYFVRAEEENLKAKGHLVDGQDGQYNNQPVPELKLYELRAEKYNGMVRLLKPGCRTLLLITDLQSRKKLIPYFHKAVWPYRKSKTLLFGHMLIEKGLPWYSELLRLSLCTNQKLQVNPRNCVGTVIALNGHRKYFCMYHAKHPESVRAAKRILKITKPLLDRREDPEIGTFLEKGYSEESEAEANVLLEDHLLNSLDDWLERLFDGSTHKYYINYWPDFPTK</sequence>
<dbReference type="OrthoDB" id="10065037at2759"/>
<evidence type="ECO:0000256" key="4">
    <source>
        <dbReference type="ARBA" id="ARBA00035002"/>
    </source>
</evidence>
<evidence type="ECO:0000313" key="8">
    <source>
        <dbReference type="Proteomes" id="UP001652661"/>
    </source>
</evidence>
<dbReference type="PANTHER" id="PTHR44303">
    <property type="entry name" value="DNAJ HOMOLOG SUBFAMILY C MEMBER 16"/>
    <property type="match status" value="1"/>
</dbReference>
<dbReference type="InterPro" id="IPR001623">
    <property type="entry name" value="DnaJ_domain"/>
</dbReference>
<dbReference type="AlphaFoldDB" id="A0A6P4I4B0"/>
<dbReference type="PROSITE" id="PS00636">
    <property type="entry name" value="DNAJ_1"/>
    <property type="match status" value="1"/>
</dbReference>
<name>A0A6P4I4B0_DROKI</name>
<evidence type="ECO:0000256" key="3">
    <source>
        <dbReference type="ARBA" id="ARBA00023006"/>
    </source>
</evidence>
<keyword evidence="6" id="KW-0812">Transmembrane</keyword>
<keyword evidence="3" id="KW-0072">Autophagy</keyword>
<dbReference type="PRINTS" id="PR00625">
    <property type="entry name" value="JDOMAIN"/>
</dbReference>
<keyword evidence="6" id="KW-1133">Transmembrane helix</keyword>
<dbReference type="SMART" id="SM00271">
    <property type="entry name" value="DnaJ"/>
    <property type="match status" value="1"/>
</dbReference>
<dbReference type="Pfam" id="PF00226">
    <property type="entry name" value="DnaJ"/>
    <property type="match status" value="1"/>
</dbReference>
<evidence type="ECO:0000256" key="5">
    <source>
        <dbReference type="ARBA" id="ARBA00035043"/>
    </source>
</evidence>
<dbReference type="RefSeq" id="XP_017017533.1">
    <property type="nucleotide sequence ID" value="XM_017162044.3"/>
</dbReference>
<dbReference type="GO" id="GO:0006914">
    <property type="term" value="P:autophagy"/>
    <property type="evidence" value="ECO:0007669"/>
    <property type="project" value="UniProtKB-KW"/>
</dbReference>
<feature type="transmembrane region" description="Helical" evidence="6">
    <location>
        <begin position="568"/>
        <end position="592"/>
    </location>
</feature>
<dbReference type="InterPro" id="IPR036869">
    <property type="entry name" value="J_dom_sf"/>
</dbReference>
<dbReference type="Pfam" id="PF00085">
    <property type="entry name" value="Thioredoxin"/>
    <property type="match status" value="1"/>
</dbReference>
<dbReference type="Gene3D" id="1.10.287.110">
    <property type="entry name" value="DnaJ domain"/>
    <property type="match status" value="1"/>
</dbReference>
<keyword evidence="6" id="KW-0472">Membrane</keyword>
<evidence type="ECO:0000256" key="6">
    <source>
        <dbReference type="SAM" id="Phobius"/>
    </source>
</evidence>
<dbReference type="PANTHER" id="PTHR44303:SF2">
    <property type="entry name" value="DNAJ HOMOLOG SUBFAMILY C MEMBER 16"/>
    <property type="match status" value="1"/>
</dbReference>
<evidence type="ECO:0000313" key="9">
    <source>
        <dbReference type="RefSeq" id="XP_017017533.1"/>
    </source>
</evidence>
<dbReference type="CDD" id="cd06257">
    <property type="entry name" value="DnaJ"/>
    <property type="match status" value="1"/>
</dbReference>
<protein>
    <recommendedName>
        <fullName evidence="2">DnaJ homolog subfamily C member 16</fullName>
    </recommendedName>
    <alternativeName>
        <fullName evidence="5">Endoplasmic reticulum DNA J domain-containing protein 8</fullName>
    </alternativeName>
</protein>
<keyword evidence="8" id="KW-1185">Reference proteome</keyword>
<evidence type="ECO:0000256" key="2">
    <source>
        <dbReference type="ARBA" id="ARBA00020921"/>
    </source>
</evidence>
<proteinExistence type="predicted"/>
<dbReference type="PROSITE" id="PS50076">
    <property type="entry name" value="DNAJ_2"/>
    <property type="match status" value="1"/>
</dbReference>
<dbReference type="InterPro" id="IPR052448">
    <property type="entry name" value="DnaJ_C16_autophagy_reg"/>
</dbReference>
<reference evidence="9" key="1">
    <citation type="submission" date="2025-08" db="UniProtKB">
        <authorList>
            <consortium name="RefSeq"/>
        </authorList>
    </citation>
    <scope>IDENTIFICATION</scope>
    <source>
        <strain evidence="9">14028-0561.14</strain>
        <tissue evidence="9">Whole fly</tissue>
    </source>
</reference>
<organism evidence="8 9">
    <name type="scientific">Drosophila kikkawai</name>
    <name type="common">Fruit fly</name>
    <dbReference type="NCBI Taxonomy" id="30033"/>
    <lineage>
        <taxon>Eukaryota</taxon>
        <taxon>Metazoa</taxon>
        <taxon>Ecdysozoa</taxon>
        <taxon>Arthropoda</taxon>
        <taxon>Hexapoda</taxon>
        <taxon>Insecta</taxon>
        <taxon>Pterygota</taxon>
        <taxon>Neoptera</taxon>
        <taxon>Endopterygota</taxon>
        <taxon>Diptera</taxon>
        <taxon>Brachycera</taxon>
        <taxon>Muscomorpha</taxon>
        <taxon>Ephydroidea</taxon>
        <taxon>Drosophilidae</taxon>
        <taxon>Drosophila</taxon>
        <taxon>Sophophora</taxon>
    </lineage>
</organism>
<feature type="domain" description="J" evidence="7">
    <location>
        <begin position="59"/>
        <end position="123"/>
    </location>
</feature>
<gene>
    <name evidence="9" type="primary">l(3)80Fg</name>
</gene>
<comment type="function">
    <text evidence="4">Plays an important role in regulating the size of autophagosomes during the formation process.</text>
</comment>
<dbReference type="InterPro" id="IPR018253">
    <property type="entry name" value="DnaJ_domain_CS"/>
</dbReference>
<comment type="subcellular location">
    <subcellularLocation>
        <location evidence="1">Endoplasmic reticulum membrane</location>
        <topology evidence="1">Single-pass type IV membrane protein</topology>
    </subcellularLocation>
</comment>
<accession>A0A6P4I4B0</accession>
<dbReference type="InterPro" id="IPR036249">
    <property type="entry name" value="Thioredoxin-like_sf"/>
</dbReference>
<dbReference type="GO" id="GO:0005789">
    <property type="term" value="C:endoplasmic reticulum membrane"/>
    <property type="evidence" value="ECO:0007669"/>
    <property type="project" value="UniProtKB-SubCell"/>
</dbReference>
<dbReference type="SUPFAM" id="SSF46565">
    <property type="entry name" value="Chaperone J-domain"/>
    <property type="match status" value="1"/>
</dbReference>
<dbReference type="InterPro" id="IPR013766">
    <property type="entry name" value="Thioredoxin_domain"/>
</dbReference>